<evidence type="ECO:0008006" key="9">
    <source>
        <dbReference type="Google" id="ProtNLM"/>
    </source>
</evidence>
<dbReference type="PANTHER" id="PTHR46108">
    <property type="entry name" value="BLUE CHEESE"/>
    <property type="match status" value="1"/>
</dbReference>
<evidence type="ECO:0000259" key="5">
    <source>
        <dbReference type="PROSITE" id="PS50197"/>
    </source>
</evidence>
<dbReference type="Pfam" id="PF15787">
    <property type="entry name" value="DUF4704"/>
    <property type="match status" value="1"/>
</dbReference>
<evidence type="ECO:0000256" key="3">
    <source>
        <dbReference type="PROSITE-ProRule" id="PRU00221"/>
    </source>
</evidence>
<dbReference type="InterPro" id="IPR011993">
    <property type="entry name" value="PH-like_dom_sf"/>
</dbReference>
<protein>
    <recommendedName>
        <fullName evidence="9">Beach-domain-containing protein</fullName>
    </recommendedName>
</protein>
<dbReference type="InterPro" id="IPR013320">
    <property type="entry name" value="ConA-like_dom_sf"/>
</dbReference>
<keyword evidence="8" id="KW-1185">Reference proteome</keyword>
<dbReference type="InterPro" id="IPR036322">
    <property type="entry name" value="WD40_repeat_dom_sf"/>
</dbReference>
<dbReference type="FunFam" id="1.10.1540.10:FF:000002">
    <property type="entry name" value="WD repeat and FYVE domain containing 3"/>
    <property type="match status" value="1"/>
</dbReference>
<dbReference type="SMART" id="SM01026">
    <property type="entry name" value="Beach"/>
    <property type="match status" value="1"/>
</dbReference>
<dbReference type="SMART" id="SM00320">
    <property type="entry name" value="WD40"/>
    <property type="match status" value="4"/>
</dbReference>
<dbReference type="PROSITE" id="PS50294">
    <property type="entry name" value="WD_REPEATS_REGION"/>
    <property type="match status" value="1"/>
</dbReference>
<dbReference type="CDD" id="cd01201">
    <property type="entry name" value="PH_BEACH"/>
    <property type="match status" value="1"/>
</dbReference>
<name>A0A8H7ER42_9FUNG</name>
<feature type="repeat" description="WD" evidence="3">
    <location>
        <begin position="2800"/>
        <end position="2827"/>
    </location>
</feature>
<evidence type="ECO:0000256" key="2">
    <source>
        <dbReference type="ARBA" id="ARBA00022737"/>
    </source>
</evidence>
<dbReference type="SUPFAM" id="SSF50729">
    <property type="entry name" value="PH domain-like"/>
    <property type="match status" value="1"/>
</dbReference>
<dbReference type="Pfam" id="PF00400">
    <property type="entry name" value="WD40"/>
    <property type="match status" value="2"/>
</dbReference>
<dbReference type="Gene3D" id="2.30.29.30">
    <property type="entry name" value="Pleckstrin-homology domain (PH domain)/Phosphotyrosine-binding domain (PTB)"/>
    <property type="match status" value="1"/>
</dbReference>
<dbReference type="PROSITE" id="PS50082">
    <property type="entry name" value="WD_REPEATS_2"/>
    <property type="match status" value="2"/>
</dbReference>
<feature type="compositionally biased region" description="Basic and acidic residues" evidence="4">
    <location>
        <begin position="2169"/>
        <end position="2189"/>
    </location>
</feature>
<dbReference type="InterPro" id="IPR031570">
    <property type="entry name" value="NBEA/BDCP_DUF4704"/>
</dbReference>
<dbReference type="PROSITE" id="PS00678">
    <property type="entry name" value="WD_REPEATS_1"/>
    <property type="match status" value="1"/>
</dbReference>
<dbReference type="Gene3D" id="2.130.10.10">
    <property type="entry name" value="YVTN repeat-like/Quinoprotein amine dehydrogenase"/>
    <property type="match status" value="1"/>
</dbReference>
<evidence type="ECO:0000259" key="6">
    <source>
        <dbReference type="PROSITE" id="PS51783"/>
    </source>
</evidence>
<reference evidence="7" key="1">
    <citation type="submission" date="2020-01" db="EMBL/GenBank/DDBJ databases">
        <title>Genome Sequencing of Three Apophysomyces-Like Fungal Strains Confirms a Novel Fungal Genus in the Mucoromycota with divergent Burkholderia-like Endosymbiotic Bacteria.</title>
        <authorList>
            <person name="Stajich J.E."/>
            <person name="Macias A.M."/>
            <person name="Carter-House D."/>
            <person name="Lovett B."/>
            <person name="Kasson L.R."/>
            <person name="Berry K."/>
            <person name="Grigoriev I."/>
            <person name="Chang Y."/>
            <person name="Spatafora J."/>
            <person name="Kasson M.T."/>
        </authorList>
    </citation>
    <scope>NUCLEOTIDE SEQUENCE</scope>
    <source>
        <strain evidence="7">NRRL A-21654</strain>
    </source>
</reference>
<dbReference type="PROSITE" id="PS50197">
    <property type="entry name" value="BEACH"/>
    <property type="match status" value="1"/>
</dbReference>
<feature type="compositionally biased region" description="Polar residues" evidence="4">
    <location>
        <begin position="2158"/>
        <end position="2167"/>
    </location>
</feature>
<accession>A0A8H7ER42</accession>
<dbReference type="Pfam" id="PF02138">
    <property type="entry name" value="Beach"/>
    <property type="match status" value="1"/>
</dbReference>
<dbReference type="Proteomes" id="UP000605846">
    <property type="component" value="Unassembled WGS sequence"/>
</dbReference>
<dbReference type="Gene3D" id="1.10.1540.10">
    <property type="entry name" value="BEACH domain"/>
    <property type="match status" value="1"/>
</dbReference>
<dbReference type="InterPro" id="IPR019775">
    <property type="entry name" value="WD40_repeat_CS"/>
</dbReference>
<dbReference type="InterPro" id="IPR056252">
    <property type="entry name" value="Alfy-like_Arm-like"/>
</dbReference>
<dbReference type="InterPro" id="IPR051944">
    <property type="entry name" value="BEACH_domain_protein"/>
</dbReference>
<keyword evidence="1 3" id="KW-0853">WD repeat</keyword>
<dbReference type="InterPro" id="IPR000409">
    <property type="entry name" value="BEACH_dom"/>
</dbReference>
<organism evidence="7 8">
    <name type="scientific">Apophysomyces ossiformis</name>
    <dbReference type="NCBI Taxonomy" id="679940"/>
    <lineage>
        <taxon>Eukaryota</taxon>
        <taxon>Fungi</taxon>
        <taxon>Fungi incertae sedis</taxon>
        <taxon>Mucoromycota</taxon>
        <taxon>Mucoromycotina</taxon>
        <taxon>Mucoromycetes</taxon>
        <taxon>Mucorales</taxon>
        <taxon>Mucorineae</taxon>
        <taxon>Mucoraceae</taxon>
        <taxon>Apophysomyces</taxon>
    </lineage>
</organism>
<sequence>MWRSWVDRINVANKTSPHEQELQGRESITPEELTRREQAQAHLRDLLQQSQDLLSSETERSEVFLSEFLPKFCLLYDEDSGSHSFDALNDGRAFISLLTRQLVGGIRKVPEHKNKADSSEGFATNVAGNQEILVNLMLQQRIPSVIIKLFRSFIDLPPNYYEQVLDEDEDSDMVTLDEASSLIADILKRFVQHRAILRRLIMEDTFFMIVRLMSAKPSKWTDACDTKEPSYMAWKSRTLDILKSVPMTVEVAQYLHSRRCMDTLVQVWKDCTTKSSLTVADHREISLGLDLVCYQLEIDIIQLLAKLVFIGKMDQSPSAFESLPYQHSDFSLPKIDNSKGSSRIVKNALAFQSLVAALIYPNAPNHTPIKSQQNRCLPDHLQATLFKEVKNIICENPINYFMVERLNSLPILIEIMERYNSEIQNGIMDILDYVMWELNFVPLRELAVVSLHLQSDASGAAIDLMCSRFTSLVRKSPKFLTVVREAGLINVVSLMLSDVTESLNQNAANADTNTSNKETTMFIRKALDSFDIVAECMVEMTKDPLNASVFRKTYRGNLFDLLHFPETRIGALQLFECLSNCEETQLEGASDPRPRVDIEHSFSRIMEAIQSIPRNDLDFRLEILRTIKRIFLAHPGTRDIFRRVGGFVSLVSMIVSLEGAFDKPELFISSEESIEIVLDKIISVLQTIFAVLAVSMRDHKLNKQRFVEDIKFGALENALTLTGALGNNGKPFHVFGIMFAFVVDNESIVDIFLIPPGDDVDTGAQVVRRRIETTLKDTAIGVANPEITPCILNLQKLVDGVLSEIILLAILGLSRSSRRNQVKLNGSGLTLAALQRAFPRDGEHENERFRFEKTFLLQIVNKLIIMGVSYEELLYLFQGFGENNQLVDLEDPSIAGLMDVILQGTSRSRWPNFIQFDMNARGFCCMETPNLSVFPTASPGYTIMMWFHIERLDPTTDISLMTFLDGKKIAFRAYIDATSRKLRIQSSTKNIVKFDSFEFHPGYWYHLSLVHYKSRLGANLSTITMHINGVCMEQVRCPYLPQASNNEFFRGVIGTPQELAVPTKSSRLIWDLGPCYLIQDTLETDSLNLYFNLGARYKSLFQDSLRQFQTYEASTSMFFNQRTNSKLLGRKDSAQGMLANVIRSGASTSVSENKIVFAFFACNSITDGSWTGLTAGLSKDALQTISMDHERSRLILNVALPKIDMAIHYPQRMGYLVGDPVVAYPFGLDESMWKIGGCAVVLKLIERSETSAMLCKSTALLFETIRYSWRNSEDMERSHGYEILAYLLKQKRELITIELLELLLVFIGKNTAYPEESVINNPFAYRYVVLNFEIWKKTTTDVQQAQLEQFILFLHTSKRRQFNMRRLQKIHLVKKMLLALRMNVYSKQIIPYVINALKVVMLSNWNTENIRAVATFLASTVSKATKSSFSKEPKSDAPLTITTTVSELSESKIILDTKENSQATRVIQMRNIVMEMLHDILCNAENEDLVSKFAVTITNKWPLLFFAPNINQHTVVLAARILARLLVTQGPTYISKFRLASEGFLVMAELLPHYWNLLQLNQILLTAMMGIDIAGVPLQCDSRQLNDRLRSAQTKFLIPDMILVIIALWKEGIKATNLEQMDSAMSTVKMRSRSESFSADQTLDSSHMLEELMQLFNDLYLNRIDFREALCRQEIIDAMTEILFPIVCKVDVISIAEELGIKEDAWTLIDVEVSTPDSTTPSPIGGRAFFDELLPVDPAGGGVSIIKRGGMTSLTTKTSPHVNKRSGAMLPRLRSVSLSSTNSQANVSISKDIALQALLGFLVNISVQSVIDPRSKALSGVSLLLMSCPPSTLENQTVFESYLLTHIAQNLKSTLQCDIELLLDSRILHNVARFCQMAADAVLQGRFINGAEQTYDLLATVLETLHRDSSSRNDQTVGMLYHAFNRMLLLRISELEQGDFVPEEIVAFLNYCIHHQKIILSTRNSDNEFLRSFCYHLYQFLLSNDDAVKGEAINDIDSFFVWVDSRKVELNLLFKEHIHQTWESVILQENRSVREALKNIQAKRANKLKKVHKRQMYEGEVIREYLSKTVTWSQSIQEVEMSRFIKALQDNDGHENFIRSEWARIAINLVRGRALWGPRLGHSKWRLDYTEGRYRMRKRLQPIEDAPSKQYMPKHTALTEQATSSYESPAHEDSHMQHKTEAEIDKELTCDPESSDPTKSAMNVDNPNIPEHEKTKQLDDDEELSYEEDKNRKVLRLLDQGDMVLEVYNTSRIAGLDAREGLLLLCKNNIYLIDNFFQRSDGEVVEIWDVPKEERDQYLILLARAAGMETEPLVSATGQIHRCRKWANTDLKEVYKRRFLFRDVALEMFFADGRNALITVALSERDELYAKLASRITVYDDMTESIIGSEKEYSSSTLGSSFKLSNIFGSSTLNELTQKWERRDITNFQYLMYLNAIAGRSYNDLTQYPVFPWIVADYTSEELDLLNPSTFRDLTKPMGAQTAERRLEFADRYRQWGETNDPAPAFHYGTHYSSAMIVCSFLIRLEPFTQHYLKLQGGTFDHADRLFDSIGKAWQSASEKNMGDVRELIPEFFYLPDFLENVNKFNFGVKQGTGESIDSVVLPPWAHGDPKIFIQRHREALESEYVSENLHHWIDLIFGYKQQGQAAIDALNVFHHVSYEGAVDLDAITDVVEKTATIGIINNFGQTPRQLFKKPHPARLPGSSDPLALGYYPFQSHVDKLVQSILPVRDINRQIGDMGFFNDRLGVTACQQLFMPSDGQKYIEWGYSDNSLRLFATESGKLLNIFENMHVGYINTACFPDSRTLVTGGTDNVVCMWKIKQDKNTDFTLLESLRGHSAPVTSITSSRSYSILVSGSEDKTAIVWDLNRMQYVRTLNGHESSVDIVRINDTTGDIITCSGNIIRIWTVNGDLYLTKSACPSSEPILSCIFYEGKTNEWSNSDMIITGHRRGIIKVWSKQISKAAKTGLDRWSLVLKREIQQENRMDGVADAGDILSICFTGPKRTMLTGNIRGQVYAYVLPDTTDTIQFVREDKYRECMACSKVFSVLERKDVCLAARYRHRTDQHDSANHVMLIFRRYVAAPWQGQGA</sequence>
<dbReference type="SUPFAM" id="SSF81837">
    <property type="entry name" value="BEACH domain"/>
    <property type="match status" value="1"/>
</dbReference>
<proteinExistence type="predicted"/>
<dbReference type="Pfam" id="PF23295">
    <property type="entry name" value="Arm_4"/>
    <property type="match status" value="1"/>
</dbReference>
<feature type="repeat" description="WD" evidence="3">
    <location>
        <begin position="2833"/>
        <end position="2874"/>
    </location>
</feature>
<dbReference type="InterPro" id="IPR023362">
    <property type="entry name" value="PH-BEACH_dom"/>
</dbReference>
<keyword evidence="2" id="KW-0677">Repeat</keyword>
<gene>
    <name evidence="7" type="ORF">EC973_002599</name>
</gene>
<dbReference type="PROSITE" id="PS51783">
    <property type="entry name" value="PH_BEACH"/>
    <property type="match status" value="1"/>
</dbReference>
<feature type="region of interest" description="Disordered" evidence="4">
    <location>
        <begin position="2158"/>
        <end position="2226"/>
    </location>
</feature>
<dbReference type="CDD" id="cd06071">
    <property type="entry name" value="Beach"/>
    <property type="match status" value="1"/>
</dbReference>
<dbReference type="PANTHER" id="PTHR46108:SF4">
    <property type="entry name" value="BLUE CHEESE"/>
    <property type="match status" value="1"/>
</dbReference>
<feature type="domain" description="BEACH-type PH" evidence="6">
    <location>
        <begin position="2239"/>
        <end position="2373"/>
    </location>
</feature>
<dbReference type="InterPro" id="IPR015943">
    <property type="entry name" value="WD40/YVTN_repeat-like_dom_sf"/>
</dbReference>
<dbReference type="InterPro" id="IPR036372">
    <property type="entry name" value="BEACH_dom_sf"/>
</dbReference>
<evidence type="ECO:0000313" key="8">
    <source>
        <dbReference type="Proteomes" id="UP000605846"/>
    </source>
</evidence>
<evidence type="ECO:0000256" key="4">
    <source>
        <dbReference type="SAM" id="MobiDB-lite"/>
    </source>
</evidence>
<evidence type="ECO:0000313" key="7">
    <source>
        <dbReference type="EMBL" id="KAF7722919.1"/>
    </source>
</evidence>
<dbReference type="SUPFAM" id="SSF49899">
    <property type="entry name" value="Concanavalin A-like lectins/glucanases"/>
    <property type="match status" value="1"/>
</dbReference>
<feature type="domain" description="BEACH" evidence="5">
    <location>
        <begin position="2405"/>
        <end position="2699"/>
    </location>
</feature>
<comment type="caution">
    <text evidence="7">The sequence shown here is derived from an EMBL/GenBank/DDBJ whole genome shotgun (WGS) entry which is preliminary data.</text>
</comment>
<dbReference type="SUPFAM" id="SSF50978">
    <property type="entry name" value="WD40 repeat-like"/>
    <property type="match status" value="1"/>
</dbReference>
<dbReference type="EMBL" id="JABAYA010000171">
    <property type="protein sequence ID" value="KAF7722919.1"/>
    <property type="molecule type" value="Genomic_DNA"/>
</dbReference>
<feature type="compositionally biased region" description="Polar residues" evidence="4">
    <location>
        <begin position="2195"/>
        <end position="2206"/>
    </location>
</feature>
<evidence type="ECO:0000256" key="1">
    <source>
        <dbReference type="ARBA" id="ARBA00022574"/>
    </source>
</evidence>
<dbReference type="Pfam" id="PF14844">
    <property type="entry name" value="PH_BEACH"/>
    <property type="match status" value="1"/>
</dbReference>
<dbReference type="InterPro" id="IPR001680">
    <property type="entry name" value="WD40_rpt"/>
</dbReference>
<dbReference type="OrthoDB" id="26681at2759"/>